<accession>A0A444J205</accession>
<gene>
    <name evidence="2" type="ORF">H206_02503</name>
</gene>
<organism evidence="2 3">
    <name type="scientific">Candidatus Electrothrix aarhusensis</name>
    <dbReference type="NCBI Taxonomy" id="1859131"/>
    <lineage>
        <taxon>Bacteria</taxon>
        <taxon>Pseudomonadati</taxon>
        <taxon>Thermodesulfobacteriota</taxon>
        <taxon>Desulfobulbia</taxon>
        <taxon>Desulfobulbales</taxon>
        <taxon>Desulfobulbaceae</taxon>
        <taxon>Candidatus Electrothrix</taxon>
    </lineage>
</organism>
<dbReference type="InterPro" id="IPR045538">
    <property type="entry name" value="CIS_TMP"/>
</dbReference>
<evidence type="ECO:0000256" key="1">
    <source>
        <dbReference type="SAM" id="MobiDB-lite"/>
    </source>
</evidence>
<dbReference type="Pfam" id="PF19268">
    <property type="entry name" value="CIS_TMP"/>
    <property type="match status" value="1"/>
</dbReference>
<reference evidence="2 3" key="1">
    <citation type="submission" date="2017-01" db="EMBL/GenBank/DDBJ databases">
        <title>The cable genome- insights into the physiology and evolution of filamentous bacteria capable of sulfide oxidation via long distance electron transfer.</title>
        <authorList>
            <person name="Schreiber L."/>
            <person name="Bjerg J.T."/>
            <person name="Boggild A."/>
            <person name="Van De Vossenberg J."/>
            <person name="Meysman F."/>
            <person name="Nielsen L.P."/>
            <person name="Schramm A."/>
            <person name="Kjeldsen K.U."/>
        </authorList>
    </citation>
    <scope>NUCLEOTIDE SEQUENCE [LARGE SCALE GENOMIC DNA]</scope>
    <source>
        <strain evidence="2">MCF</strain>
    </source>
</reference>
<evidence type="ECO:0000313" key="2">
    <source>
        <dbReference type="EMBL" id="RWX47191.1"/>
    </source>
</evidence>
<proteinExistence type="predicted"/>
<protein>
    <submittedName>
        <fullName evidence="2">Uncharacterized protein</fullName>
    </submittedName>
</protein>
<name>A0A444J205_9BACT</name>
<sequence>PDSGVDQEGSGEAVQRSASPPSSRYPAAREEDPAAEEGKIRRPPSGTDNASVMRKRGDTMQEEQSAEAFSSSPVVSSTQMPTGQDLADAIAEGIYINNAGLVLLHPFLPQFFGALGIAGEEQLLRPERALCVLHFLTTGQPVAPEYELMLPKVLCNIPLDMPVEADVDLTDEEQDEADALLKAVVDHWQALRNTTPDGLRGTFLSRSGKISLRGEDLLLQVEPQTWDIMLEQLPWGISMIRLPWMERMLWVEWV</sequence>
<feature type="compositionally biased region" description="Low complexity" evidence="1">
    <location>
        <begin position="16"/>
        <end position="26"/>
    </location>
</feature>
<comment type="caution">
    <text evidence="2">The sequence shown here is derived from an EMBL/GenBank/DDBJ whole genome shotgun (WGS) entry which is preliminary data.</text>
</comment>
<dbReference type="Proteomes" id="UP000287853">
    <property type="component" value="Unassembled WGS sequence"/>
</dbReference>
<evidence type="ECO:0000313" key="3">
    <source>
        <dbReference type="Proteomes" id="UP000287853"/>
    </source>
</evidence>
<feature type="compositionally biased region" description="Basic and acidic residues" evidence="1">
    <location>
        <begin position="27"/>
        <end position="40"/>
    </location>
</feature>
<keyword evidence="3" id="KW-1185">Reference proteome</keyword>
<feature type="region of interest" description="Disordered" evidence="1">
    <location>
        <begin position="1"/>
        <end position="80"/>
    </location>
</feature>
<feature type="non-terminal residue" evidence="2">
    <location>
        <position position="1"/>
    </location>
</feature>
<dbReference type="EMBL" id="MTKO01000040">
    <property type="protein sequence ID" value="RWX47191.1"/>
    <property type="molecule type" value="Genomic_DNA"/>
</dbReference>
<dbReference type="AlphaFoldDB" id="A0A444J205"/>